<dbReference type="AlphaFoldDB" id="S2D9P5"/>
<dbReference type="EC" id="1.14.99.-" evidence="7"/>
<evidence type="ECO:0000259" key="6">
    <source>
        <dbReference type="Pfam" id="PF01593"/>
    </source>
</evidence>
<dbReference type="eggNOG" id="COG1233">
    <property type="taxonomic scope" value="Bacteria"/>
</dbReference>
<comment type="similarity">
    <text evidence="2 5">Belongs to the carotenoid/retinoid oxidoreductase family.</text>
</comment>
<reference evidence="7 8" key="1">
    <citation type="journal article" date="2013" name="Genome Announc.">
        <title>Draft Genome Sequence of Indibacter alkaliphilus Strain LW1T, Isolated from Lonar Lake, a Haloalkaline Lake in the Buldana District of Maharashtra, India.</title>
        <authorList>
            <person name="Singh A."/>
            <person name="Kumar Jangir P."/>
            <person name="Sharma R."/>
            <person name="Singh A."/>
            <person name="Kumar Pinnaka A."/>
            <person name="Shivaji S."/>
        </authorList>
    </citation>
    <scope>NUCLEOTIDE SEQUENCE [LARGE SCALE GENOMIC DNA]</scope>
    <source>
        <strain evidence="8">CCUG 57479 / KCTC 22604 / LW1</strain>
    </source>
</reference>
<dbReference type="OrthoDB" id="9774675at2"/>
<evidence type="ECO:0000256" key="2">
    <source>
        <dbReference type="ARBA" id="ARBA00006046"/>
    </source>
</evidence>
<dbReference type="PANTHER" id="PTHR43734:SF1">
    <property type="entry name" value="PHYTOENE DESATURASE"/>
    <property type="match status" value="1"/>
</dbReference>
<keyword evidence="3 5" id="KW-0125">Carotenoid biosynthesis</keyword>
<evidence type="ECO:0000256" key="5">
    <source>
        <dbReference type="RuleBase" id="RU362075"/>
    </source>
</evidence>
<protein>
    <submittedName>
        <fullName evidence="7">Phytoene dehydrogenase</fullName>
        <ecNumber evidence="7">1.14.99.-</ecNumber>
    </submittedName>
</protein>
<proteinExistence type="inferred from homology"/>
<dbReference type="SUPFAM" id="SSF51905">
    <property type="entry name" value="FAD/NAD(P)-binding domain"/>
    <property type="match status" value="1"/>
</dbReference>
<dbReference type="GO" id="GO:0016117">
    <property type="term" value="P:carotenoid biosynthetic process"/>
    <property type="evidence" value="ECO:0007669"/>
    <property type="project" value="UniProtKB-KW"/>
</dbReference>
<dbReference type="NCBIfam" id="TIGR02734">
    <property type="entry name" value="crtI_fam"/>
    <property type="match status" value="1"/>
</dbReference>
<dbReference type="PANTHER" id="PTHR43734">
    <property type="entry name" value="PHYTOENE DESATURASE"/>
    <property type="match status" value="1"/>
</dbReference>
<dbReference type="RefSeq" id="WP_009034897.1">
    <property type="nucleotide sequence ID" value="NZ_ALWO02000036.1"/>
</dbReference>
<accession>S2D9P5</accession>
<dbReference type="STRING" id="1189612.A33Q_2565"/>
<evidence type="ECO:0000313" key="8">
    <source>
        <dbReference type="Proteomes" id="UP000006073"/>
    </source>
</evidence>
<dbReference type="EMBL" id="ALWO02000036">
    <property type="protein sequence ID" value="EOZ95972.1"/>
    <property type="molecule type" value="Genomic_DNA"/>
</dbReference>
<evidence type="ECO:0000256" key="1">
    <source>
        <dbReference type="ARBA" id="ARBA00004829"/>
    </source>
</evidence>
<dbReference type="InterPro" id="IPR014105">
    <property type="entry name" value="Carotenoid/retinoid_OxRdtase"/>
</dbReference>
<evidence type="ECO:0000313" key="7">
    <source>
        <dbReference type="EMBL" id="EOZ95972.1"/>
    </source>
</evidence>
<keyword evidence="4 5" id="KW-0560">Oxidoreductase</keyword>
<feature type="domain" description="Amine oxidase" evidence="6">
    <location>
        <begin position="13"/>
        <end position="488"/>
    </location>
</feature>
<sequence>MPKKHVLVIGSGFAGLSAATHLAHLGYEVTLLEKNSTPGGRARKFEAEGFVFDMGPSWYWMPDVFETYFSHFGKKPSDYYELERLDPSYTVVFGEDDFMDIPANLDEFRNLLESIEPGVGPKLDEFLKQAAYKYKVGIQDLVYRPSRSLMEFASPKLLLDMLRMDIFQSMSKHVHKFFKADKIIRLMEFPVLFLGETAQNIPALYSLMNYADIALGTWYPKGGMHKIIEGMVSLAEEKGVKFKFDADVSKILVRDGLANGVELKTGENITADIIVAGADYHHVDSQLLSPENRNYSESYWDKRVMAPSSLLFYLGIDKKLNNLRHHNLFFDEPLGPHADAIYTNPRWPEKPLFYASVPSITDKTVAPEGKENLFLLVPLAPDLEDTEELREKYFELIMDRLEKLTGQNVRDHIIFKRSYAHKDFKSDYNAFKGNAYGLANTLLQTAILKPSLKNKKVKNLYYTGQLTVPGPGVPPSLISGHVVAKEVIKENNL</sequence>
<dbReference type="Pfam" id="PF01593">
    <property type="entry name" value="Amino_oxidase"/>
    <property type="match status" value="1"/>
</dbReference>
<comment type="pathway">
    <text evidence="1 5">Carotenoid biosynthesis.</text>
</comment>
<dbReference type="Proteomes" id="UP000006073">
    <property type="component" value="Unassembled WGS sequence"/>
</dbReference>
<comment type="caution">
    <text evidence="7">The sequence shown here is derived from an EMBL/GenBank/DDBJ whole genome shotgun (WGS) entry which is preliminary data.</text>
</comment>
<gene>
    <name evidence="7" type="ORF">A33Q_2565</name>
</gene>
<keyword evidence="8" id="KW-1185">Reference proteome</keyword>
<organism evidence="7 8">
    <name type="scientific">Indibacter alkaliphilus (strain CCUG 57479 / KCTC 22604 / LW1)</name>
    <dbReference type="NCBI Taxonomy" id="1189612"/>
    <lineage>
        <taxon>Bacteria</taxon>
        <taxon>Pseudomonadati</taxon>
        <taxon>Bacteroidota</taxon>
        <taxon>Cytophagia</taxon>
        <taxon>Cytophagales</taxon>
        <taxon>Cyclobacteriaceae</taxon>
    </lineage>
</organism>
<evidence type="ECO:0000256" key="3">
    <source>
        <dbReference type="ARBA" id="ARBA00022746"/>
    </source>
</evidence>
<name>S2D9P5_INDAL</name>
<dbReference type="InterPro" id="IPR002937">
    <property type="entry name" value="Amino_oxidase"/>
</dbReference>
<evidence type="ECO:0000256" key="4">
    <source>
        <dbReference type="ARBA" id="ARBA00023002"/>
    </source>
</evidence>
<dbReference type="GO" id="GO:0016491">
    <property type="term" value="F:oxidoreductase activity"/>
    <property type="evidence" value="ECO:0007669"/>
    <property type="project" value="UniProtKB-KW"/>
</dbReference>
<dbReference type="InterPro" id="IPR036188">
    <property type="entry name" value="FAD/NAD-bd_sf"/>
</dbReference>
<dbReference type="Gene3D" id="3.50.50.60">
    <property type="entry name" value="FAD/NAD(P)-binding domain"/>
    <property type="match status" value="2"/>
</dbReference>